<evidence type="ECO:0000313" key="3">
    <source>
        <dbReference type="Proteomes" id="UP000639775"/>
    </source>
</evidence>
<evidence type="ECO:0000313" key="2">
    <source>
        <dbReference type="EMBL" id="NHQ75682.1"/>
    </source>
</evidence>
<accession>A0A967BCV6</accession>
<reference evidence="2" key="1">
    <citation type="submission" date="2020-03" db="EMBL/GenBank/DDBJ databases">
        <title>Roseovarius gahaiensis sp. nov., isolated from Gahai Saline Lake, China.</title>
        <authorList>
            <person name="Sun X."/>
        </authorList>
    </citation>
    <scope>NUCLEOTIDE SEQUENCE</scope>
    <source>
        <strain evidence="2">GH877</strain>
    </source>
</reference>
<dbReference type="EMBL" id="JAAORB010000042">
    <property type="protein sequence ID" value="NHQ75682.1"/>
    <property type="molecule type" value="Genomic_DNA"/>
</dbReference>
<dbReference type="GO" id="GO:0006355">
    <property type="term" value="P:regulation of DNA-templated transcription"/>
    <property type="evidence" value="ECO:0007669"/>
    <property type="project" value="InterPro"/>
</dbReference>
<dbReference type="InterPro" id="IPR002145">
    <property type="entry name" value="CopG"/>
</dbReference>
<protein>
    <submittedName>
        <fullName evidence="2">Ribbon-helix-helix protein, CopG family</fullName>
    </submittedName>
</protein>
<gene>
    <name evidence="2" type="ORF">HAT86_14605</name>
</gene>
<name>A0A967BCV6_9RHOB</name>
<dbReference type="Pfam" id="PF01402">
    <property type="entry name" value="RHH_1"/>
    <property type="match status" value="1"/>
</dbReference>
<keyword evidence="3" id="KW-1185">Reference proteome</keyword>
<proteinExistence type="predicted"/>
<evidence type="ECO:0000259" key="1">
    <source>
        <dbReference type="Pfam" id="PF01402"/>
    </source>
</evidence>
<comment type="caution">
    <text evidence="2">The sequence shown here is derived from an EMBL/GenBank/DDBJ whole genome shotgun (WGS) entry which is preliminary data.</text>
</comment>
<dbReference type="AlphaFoldDB" id="A0A967BCV6"/>
<dbReference type="Proteomes" id="UP000639775">
    <property type="component" value="Unassembled WGS sequence"/>
</dbReference>
<feature type="domain" description="Ribbon-helix-helix protein CopG" evidence="1">
    <location>
        <begin position="12"/>
        <end position="54"/>
    </location>
</feature>
<sequence>MTQFGRPKTNTKAVTLRLSNEMLEALDSERRNQKDIPTRPEMIRRILADWLEQKSQAEK</sequence>
<dbReference type="RefSeq" id="WP_167199431.1">
    <property type="nucleotide sequence ID" value="NZ_JAAORB010000042.1"/>
</dbReference>
<organism evidence="2 3">
    <name type="scientific">Roseovarius gahaiensis</name>
    <dbReference type="NCBI Taxonomy" id="2716691"/>
    <lineage>
        <taxon>Bacteria</taxon>
        <taxon>Pseudomonadati</taxon>
        <taxon>Pseudomonadota</taxon>
        <taxon>Alphaproteobacteria</taxon>
        <taxon>Rhodobacterales</taxon>
        <taxon>Roseobacteraceae</taxon>
        <taxon>Roseovarius</taxon>
    </lineage>
</organism>